<proteinExistence type="predicted"/>
<evidence type="ECO:0000313" key="2">
    <source>
        <dbReference type="EMBL" id="KFJ02249.1"/>
    </source>
</evidence>
<reference evidence="2 3" key="1">
    <citation type="submission" date="2014-03" db="EMBL/GenBank/DDBJ databases">
        <title>Genomics of Bifidobacteria.</title>
        <authorList>
            <person name="Ventura M."/>
            <person name="Milani C."/>
            <person name="Lugli G.A."/>
        </authorList>
    </citation>
    <scope>NUCLEOTIDE SEQUENCE [LARGE SCALE GENOMIC DNA]</scope>
    <source>
        <strain evidence="2 3">LMG 21395</strain>
    </source>
</reference>
<evidence type="ECO:0000259" key="1">
    <source>
        <dbReference type="Pfam" id="PF02368"/>
    </source>
</evidence>
<accession>A0A087E398</accession>
<protein>
    <submittedName>
        <fullName evidence="2">Bacterial Ig-like domain protein (Group 2)</fullName>
    </submittedName>
</protein>
<sequence>MIGGGVAGCALAITAGKTVQLGVNGKTVTMSDEKWWSDGTAVTVLGTGLIVGVTAGTSTVSVTTGDATYQLAVMVK</sequence>
<feature type="domain" description="BIG2" evidence="1">
    <location>
        <begin position="12"/>
        <end position="72"/>
    </location>
</feature>
<name>A0A087E398_9BIFI</name>
<dbReference type="AlphaFoldDB" id="A0A087E398"/>
<dbReference type="EMBL" id="JGZT01000007">
    <property type="protein sequence ID" value="KFJ02249.1"/>
    <property type="molecule type" value="Genomic_DNA"/>
</dbReference>
<dbReference type="InterPro" id="IPR003343">
    <property type="entry name" value="Big_2"/>
</dbReference>
<comment type="caution">
    <text evidence="2">The sequence shown here is derived from an EMBL/GenBank/DDBJ whole genome shotgun (WGS) entry which is preliminary data.</text>
</comment>
<dbReference type="Proteomes" id="UP000029003">
    <property type="component" value="Unassembled WGS sequence"/>
</dbReference>
<gene>
    <name evidence="2" type="ORF">THER5_0425</name>
</gene>
<evidence type="ECO:0000313" key="3">
    <source>
        <dbReference type="Proteomes" id="UP000029003"/>
    </source>
</evidence>
<organism evidence="2 3">
    <name type="scientific">Bifidobacterium thermacidophilum subsp. thermacidophilum</name>
    <dbReference type="NCBI Taxonomy" id="79262"/>
    <lineage>
        <taxon>Bacteria</taxon>
        <taxon>Bacillati</taxon>
        <taxon>Actinomycetota</taxon>
        <taxon>Actinomycetes</taxon>
        <taxon>Bifidobacteriales</taxon>
        <taxon>Bifidobacteriaceae</taxon>
        <taxon>Bifidobacterium</taxon>
    </lineage>
</organism>
<dbReference type="Pfam" id="PF02368">
    <property type="entry name" value="Big_2"/>
    <property type="match status" value="1"/>
</dbReference>